<dbReference type="PANTHER" id="PTHR45754">
    <property type="entry name" value="METHYLENETETRAHYDROFOLATE REDUCTASE"/>
    <property type="match status" value="1"/>
</dbReference>
<keyword evidence="8" id="KW-1185">Reference proteome</keyword>
<dbReference type="GO" id="GO:0005829">
    <property type="term" value="C:cytosol"/>
    <property type="evidence" value="ECO:0007669"/>
    <property type="project" value="TreeGrafter"/>
</dbReference>
<evidence type="ECO:0000256" key="6">
    <source>
        <dbReference type="ARBA" id="ARBA00023002"/>
    </source>
</evidence>
<dbReference type="GeneID" id="105360655"/>
<dbReference type="Pfam" id="PF02219">
    <property type="entry name" value="MTHFR"/>
    <property type="match status" value="1"/>
</dbReference>
<evidence type="ECO:0000256" key="4">
    <source>
        <dbReference type="ARBA" id="ARBA00022630"/>
    </source>
</evidence>
<dbReference type="Proteomes" id="UP000695007">
    <property type="component" value="Unplaced"/>
</dbReference>
<comment type="pathway">
    <text evidence="2 7">One-carbon metabolism; tetrahydrofolate interconversion.</text>
</comment>
<gene>
    <name evidence="9" type="primary">LOC105360655</name>
</gene>
<dbReference type="GO" id="GO:0071949">
    <property type="term" value="F:FAD binding"/>
    <property type="evidence" value="ECO:0007669"/>
    <property type="project" value="TreeGrafter"/>
</dbReference>
<dbReference type="GO" id="GO:0004489">
    <property type="term" value="F:methylenetetrahydrofolate reductase [NAD(P)H] activity"/>
    <property type="evidence" value="ECO:0007669"/>
    <property type="project" value="InterPro"/>
</dbReference>
<evidence type="ECO:0000313" key="8">
    <source>
        <dbReference type="Proteomes" id="UP000695007"/>
    </source>
</evidence>
<dbReference type="GO" id="GO:0035999">
    <property type="term" value="P:tetrahydrofolate interconversion"/>
    <property type="evidence" value="ECO:0007669"/>
    <property type="project" value="TreeGrafter"/>
</dbReference>
<keyword evidence="5" id="KW-0274">FAD</keyword>
<dbReference type="GO" id="GO:0009086">
    <property type="term" value="P:methionine biosynthetic process"/>
    <property type="evidence" value="ECO:0007669"/>
    <property type="project" value="TreeGrafter"/>
</dbReference>
<comment type="similarity">
    <text evidence="3">Belongs to the methylenetetrahydrofolate reductase family.</text>
</comment>
<keyword evidence="4" id="KW-0285">Flavoprotein</keyword>
<name>A0AAJ6YD86_9HYME</name>
<comment type="cofactor">
    <cofactor evidence="1">
        <name>FAD</name>
        <dbReference type="ChEBI" id="CHEBI:57692"/>
    </cofactor>
</comment>
<evidence type="ECO:0000256" key="7">
    <source>
        <dbReference type="RuleBase" id="RU004254"/>
    </source>
</evidence>
<dbReference type="RefSeq" id="XP_011495922.1">
    <property type="nucleotide sequence ID" value="XM_011497620.1"/>
</dbReference>
<dbReference type="CDD" id="cd00537">
    <property type="entry name" value="MTHFR"/>
    <property type="match status" value="1"/>
</dbReference>
<dbReference type="InterPro" id="IPR003171">
    <property type="entry name" value="Mehydrof_redctse-like"/>
</dbReference>
<protein>
    <submittedName>
        <fullName evidence="9">Methylenetetrahydrofolate reductase</fullName>
    </submittedName>
</protein>
<sequence length="320" mass="36584">MRHRVVNDERIDRDPLRNECQSGAPKARGQAIKLTSIIEKKTRLKQNFCSFELFPTKNPEVYQRETERCAPAFYALTWYEKGVIPSEPFSTLKIAENFPGNVLLHCAARGLKYADVEKILRRALELDIVNIFVLQGDTSSDDGDFQYASDLVTFIRKIFGQQFCICVAGYPEMHPQSPSKNHDLFYLKAKVNAGADFIITQFCFEYQLYIQFIKDCRKLGITVPIIPGIYPITNARLLNKITSICSTRIPPWIQNTLQVMGEDNEAVKKFGIDLSVKIIQEIRKSGVSYGYHLFTLNRPFPVIDIYDQLNIKSGIDIIIN</sequence>
<dbReference type="InterPro" id="IPR029041">
    <property type="entry name" value="FAD-linked_oxidoreductase-like"/>
</dbReference>
<evidence type="ECO:0000256" key="5">
    <source>
        <dbReference type="ARBA" id="ARBA00022827"/>
    </source>
</evidence>
<dbReference type="PANTHER" id="PTHR45754:SF3">
    <property type="entry name" value="METHYLENETETRAHYDROFOLATE REDUCTASE (NADPH)"/>
    <property type="match status" value="1"/>
</dbReference>
<dbReference type="SUPFAM" id="SSF51730">
    <property type="entry name" value="FAD-linked oxidoreductase"/>
    <property type="match status" value="1"/>
</dbReference>
<evidence type="ECO:0000313" key="9">
    <source>
        <dbReference type="RefSeq" id="XP_011495922.1"/>
    </source>
</evidence>
<evidence type="ECO:0000256" key="1">
    <source>
        <dbReference type="ARBA" id="ARBA00001974"/>
    </source>
</evidence>
<evidence type="ECO:0000256" key="2">
    <source>
        <dbReference type="ARBA" id="ARBA00004777"/>
    </source>
</evidence>
<keyword evidence="6" id="KW-0560">Oxidoreductase</keyword>
<accession>A0AAJ6YD86</accession>
<proteinExistence type="inferred from homology"/>
<feature type="non-terminal residue" evidence="9">
    <location>
        <position position="320"/>
    </location>
</feature>
<organism evidence="8 9">
    <name type="scientific">Ceratosolen solmsi marchali</name>
    <dbReference type="NCBI Taxonomy" id="326594"/>
    <lineage>
        <taxon>Eukaryota</taxon>
        <taxon>Metazoa</taxon>
        <taxon>Ecdysozoa</taxon>
        <taxon>Arthropoda</taxon>
        <taxon>Hexapoda</taxon>
        <taxon>Insecta</taxon>
        <taxon>Pterygota</taxon>
        <taxon>Neoptera</taxon>
        <taxon>Endopterygota</taxon>
        <taxon>Hymenoptera</taxon>
        <taxon>Apocrita</taxon>
        <taxon>Proctotrupomorpha</taxon>
        <taxon>Chalcidoidea</taxon>
        <taxon>Agaonidae</taxon>
        <taxon>Agaoninae</taxon>
        <taxon>Ceratosolen</taxon>
    </lineage>
</organism>
<dbReference type="KEGG" id="csol:105360655"/>
<evidence type="ECO:0000256" key="3">
    <source>
        <dbReference type="ARBA" id="ARBA00006743"/>
    </source>
</evidence>
<dbReference type="Gene3D" id="3.20.20.220">
    <property type="match status" value="1"/>
</dbReference>
<reference evidence="9" key="1">
    <citation type="submission" date="2025-08" db="UniProtKB">
        <authorList>
            <consortium name="RefSeq"/>
        </authorList>
    </citation>
    <scope>IDENTIFICATION</scope>
</reference>
<dbReference type="AlphaFoldDB" id="A0AAJ6YD86"/>